<dbReference type="EMBL" id="SSTF01000027">
    <property type="protein sequence ID" value="THG24409.1"/>
    <property type="molecule type" value="Genomic_DNA"/>
</dbReference>
<gene>
    <name evidence="2" type="ORF">E5991_08175</name>
</gene>
<organism evidence="2 3">
    <name type="scientific">Bifidobacterium pseudolongum</name>
    <dbReference type="NCBI Taxonomy" id="1694"/>
    <lineage>
        <taxon>Bacteria</taxon>
        <taxon>Bacillati</taxon>
        <taxon>Actinomycetota</taxon>
        <taxon>Actinomycetes</taxon>
        <taxon>Bifidobacteriales</taxon>
        <taxon>Bifidobacteriaceae</taxon>
        <taxon>Bifidobacterium</taxon>
    </lineage>
</organism>
<evidence type="ECO:0000313" key="3">
    <source>
        <dbReference type="Proteomes" id="UP000306798"/>
    </source>
</evidence>
<dbReference type="PANTHER" id="PTHR35149">
    <property type="entry name" value="SLL5132 PROTEIN"/>
    <property type="match status" value="1"/>
</dbReference>
<dbReference type="PANTHER" id="PTHR35149:SF1">
    <property type="entry name" value="DUF5655 DOMAIN-CONTAINING PROTEIN"/>
    <property type="match status" value="1"/>
</dbReference>
<sequence>MTSKDCIMPRSNDEARTDAYIAMKSVENLLEGEGVEGRYRFYVPSYQRGYRWRKEEVEALLNDLLQYKEECNEDYCLQPVVVKARTDGAFEVVDGQQRLTTLYIINKIVNKVISGQRNLPSYSIEYATRPGSAEFLEHIQDIAHVDVESMDNPDFYYMALAARTVECWMENNVQLLQRMVFWGRAATHAKVIWYEVQFADDAAHGSIELFRKINIGKIPLTNAELVKGLLISRAPAGKEEERRNIASEWDRMENQLQDDDLWFFLTDRKSRQQYLTRIDLILDIWYAQQPQPSVQRRDDSYAVFNYLYGNMPSEEDAGGNVAEQWLRAMWKGCKGIFANLDFWFKDHETYHLLGYLISRQKNGKGANELLSLYGEFSACDKSDMKAKLREKIGKVLGIGDKTSVEDALDQIVGLRYGDRAKVRNVLLLFNLLTIVQCRDSIMRFPFKLYEEEPWDLEHIHATAGGPPTDNEIRELDAHMRTVTDALPANDTTDEFVSGDDMRHMNGRRKSFMMSVLDLLKEANETSDIHARVQDFIDKDDFNEDNTKQFWKQYGEQIENVLDQDSIANLTLLNSSVNRGYGNVSFLTKREWVINADRSTLFIPPATKNVFMKYYTKDPEDFTCWGREDRDGYLYGSSGIIEVLRRYLEPLSDDAVNTDRNGNGEE</sequence>
<name>A0A4S4F469_9BIFI</name>
<dbReference type="CDD" id="cd16387">
    <property type="entry name" value="ParB_N_Srx"/>
    <property type="match status" value="1"/>
</dbReference>
<reference evidence="2 3" key="1">
    <citation type="submission" date="2019-04" db="EMBL/GenBank/DDBJ databases">
        <title>Microbes associate with the intestines of laboratory mice.</title>
        <authorList>
            <person name="Navarre W."/>
            <person name="Wong E."/>
            <person name="Huang K.C."/>
            <person name="Tropini C."/>
            <person name="Ng K."/>
            <person name="Yu B."/>
        </authorList>
    </citation>
    <scope>NUCLEOTIDE SEQUENCE [LARGE SCALE GENOMIC DNA]</scope>
    <source>
        <strain evidence="2 3">NM87_A27A</strain>
    </source>
</reference>
<feature type="domain" description="GmrSD restriction endonucleases N-terminal" evidence="1">
    <location>
        <begin position="36"/>
        <end position="230"/>
    </location>
</feature>
<proteinExistence type="predicted"/>
<evidence type="ECO:0000259" key="1">
    <source>
        <dbReference type="Pfam" id="PF03235"/>
    </source>
</evidence>
<comment type="caution">
    <text evidence="2">The sequence shown here is derived from an EMBL/GenBank/DDBJ whole genome shotgun (WGS) entry which is preliminary data.</text>
</comment>
<dbReference type="InterPro" id="IPR004919">
    <property type="entry name" value="GmrSD_N"/>
</dbReference>
<dbReference type="Pfam" id="PF03235">
    <property type="entry name" value="GmrSD_N"/>
    <property type="match status" value="1"/>
</dbReference>
<dbReference type="AlphaFoldDB" id="A0A4S4F469"/>
<evidence type="ECO:0000313" key="2">
    <source>
        <dbReference type="EMBL" id="THG24409.1"/>
    </source>
</evidence>
<dbReference type="Proteomes" id="UP000306798">
    <property type="component" value="Unassembled WGS sequence"/>
</dbReference>
<protein>
    <submittedName>
        <fullName evidence="2">DUF262 domain-containing protein</fullName>
    </submittedName>
</protein>
<accession>A0A4S4F469</accession>